<evidence type="ECO:0000313" key="4">
    <source>
        <dbReference type="EMBL" id="JAP79726.1"/>
    </source>
</evidence>
<dbReference type="EMBL" id="GEDV01008831">
    <property type="protein sequence ID" value="JAP79726.1"/>
    <property type="molecule type" value="Transcribed_RNA"/>
</dbReference>
<dbReference type="GO" id="GO:0030620">
    <property type="term" value="F:U2 snRNA binding"/>
    <property type="evidence" value="ECO:0007669"/>
    <property type="project" value="TreeGrafter"/>
</dbReference>
<dbReference type="Pfam" id="PF15862">
    <property type="entry name" value="Coilin_N"/>
    <property type="match status" value="1"/>
</dbReference>
<dbReference type="GO" id="GO:0015030">
    <property type="term" value="C:Cajal body"/>
    <property type="evidence" value="ECO:0007669"/>
    <property type="project" value="TreeGrafter"/>
</dbReference>
<feature type="region of interest" description="Disordered" evidence="1">
    <location>
        <begin position="85"/>
        <end position="245"/>
    </location>
</feature>
<feature type="compositionally biased region" description="Acidic residues" evidence="1">
    <location>
        <begin position="276"/>
        <end position="287"/>
    </location>
</feature>
<dbReference type="AlphaFoldDB" id="A0A131YNQ4"/>
<name>A0A131YNQ4_RHIAP</name>
<dbReference type="PANTHER" id="PTHR15197:SF0">
    <property type="entry name" value="COILIN"/>
    <property type="match status" value="1"/>
</dbReference>
<proteinExistence type="predicted"/>
<dbReference type="Pfam" id="PF23086">
    <property type="entry name" value="Tudor_Coilin"/>
    <property type="match status" value="1"/>
</dbReference>
<feature type="domain" description="Coilin N-terminal" evidence="2">
    <location>
        <begin position="10"/>
        <end position="129"/>
    </location>
</feature>
<organism evidence="4">
    <name type="scientific">Rhipicephalus appendiculatus</name>
    <name type="common">Brown ear tick</name>
    <dbReference type="NCBI Taxonomy" id="34631"/>
    <lineage>
        <taxon>Eukaryota</taxon>
        <taxon>Metazoa</taxon>
        <taxon>Ecdysozoa</taxon>
        <taxon>Arthropoda</taxon>
        <taxon>Chelicerata</taxon>
        <taxon>Arachnida</taxon>
        <taxon>Acari</taxon>
        <taxon>Parasitiformes</taxon>
        <taxon>Ixodida</taxon>
        <taxon>Ixodoidea</taxon>
        <taxon>Ixodidae</taxon>
        <taxon>Rhipicephalinae</taxon>
        <taxon>Rhipicephalus</taxon>
        <taxon>Rhipicephalus</taxon>
    </lineage>
</organism>
<feature type="domain" description="Coilin tudor" evidence="3">
    <location>
        <begin position="375"/>
        <end position="429"/>
    </location>
</feature>
<evidence type="ECO:0000256" key="1">
    <source>
        <dbReference type="SAM" id="MobiDB-lite"/>
    </source>
</evidence>
<feature type="compositionally biased region" description="Polar residues" evidence="1">
    <location>
        <begin position="309"/>
        <end position="331"/>
    </location>
</feature>
<accession>A0A131YNQ4</accession>
<reference evidence="4" key="1">
    <citation type="journal article" date="2016" name="Ticks Tick Borne Dis.">
        <title>De novo assembly and annotation of the salivary gland transcriptome of Rhipicephalus appendiculatus male and female ticks during blood feeding.</title>
        <authorList>
            <person name="de Castro M.H."/>
            <person name="de Klerk D."/>
            <person name="Pienaar R."/>
            <person name="Latif A.A."/>
            <person name="Rees D.J."/>
            <person name="Mans B.J."/>
        </authorList>
    </citation>
    <scope>NUCLEOTIDE SEQUENCE</scope>
    <source>
        <tissue evidence="4">Salivary glands</tissue>
    </source>
</reference>
<feature type="region of interest" description="Disordered" evidence="1">
    <location>
        <begin position="267"/>
        <end position="351"/>
    </location>
</feature>
<evidence type="ECO:0000259" key="2">
    <source>
        <dbReference type="Pfam" id="PF15862"/>
    </source>
</evidence>
<dbReference type="InterPro" id="IPR024822">
    <property type="entry name" value="Coilin"/>
</dbReference>
<feature type="compositionally biased region" description="Low complexity" evidence="1">
    <location>
        <begin position="176"/>
        <end position="187"/>
    </location>
</feature>
<dbReference type="InterPro" id="IPR031722">
    <property type="entry name" value="Coilin_N"/>
</dbReference>
<dbReference type="GO" id="GO:0030619">
    <property type="term" value="F:U1 snRNA binding"/>
    <property type="evidence" value="ECO:0007669"/>
    <property type="project" value="TreeGrafter"/>
</dbReference>
<dbReference type="GO" id="GO:0000387">
    <property type="term" value="P:spliceosomal snRNP assembly"/>
    <property type="evidence" value="ECO:0007669"/>
    <property type="project" value="TreeGrafter"/>
</dbReference>
<dbReference type="InterPro" id="IPR056398">
    <property type="entry name" value="Tudor_Coilin"/>
</dbReference>
<evidence type="ECO:0000259" key="3">
    <source>
        <dbReference type="Pfam" id="PF23086"/>
    </source>
</evidence>
<dbReference type="PANTHER" id="PTHR15197">
    <property type="entry name" value="COILIN P80"/>
    <property type="match status" value="1"/>
</dbReference>
<feature type="compositionally biased region" description="Basic residues" evidence="1">
    <location>
        <begin position="205"/>
        <end position="217"/>
    </location>
</feature>
<sequence>MADAGGEIRVKLDLRFAVPHREAHNLVWIVVDTAETATVKQFAKLIRAKYGVPKKSELYLDDAWLPPDEPLRILRDKDTVRIVTPAQQPSKPDSSPDDDAALVPDEPVKTTKKKRKWESSESSESPEAKANDVSGAADHDRSASTVSTPKQGATLHFPAVQVSSTPAPYNNKPACSTPQSQSLTSTPGWPVPPADPSLSILLSPPKKKRRPRRKKKKPGEDGAQVAESLSLPTVPPACLPSQLASPSLPLPVAVRVPLKLAQVDLSTGRHVRFDGDTSDNEEEEEEVSAQQNAPPAVVEPTPRVMQVGASASTKQESQLPLTNGQASSWDSPATRCYSSVPPPAEAAAPKATIPEVAEEHRVPSSADSVDAPARQVNYSDYPPLKVPPKPGDLIAFKILELDADYCPNVSDYKEGKVLQHNPVSDFVRIELKRAEAKKTYGGKFELEVPEEGLPPMEKVVSVLWTELIDPVVLAS</sequence>
<protein>
    <submittedName>
        <fullName evidence="4">Coilin</fullName>
    </submittedName>
</protein>